<dbReference type="EMBL" id="CAJNYV010002538">
    <property type="protein sequence ID" value="CAF3486521.1"/>
    <property type="molecule type" value="Genomic_DNA"/>
</dbReference>
<evidence type="ECO:0000313" key="2">
    <source>
        <dbReference type="EMBL" id="CAF3486521.1"/>
    </source>
</evidence>
<protein>
    <recommendedName>
        <fullName evidence="1">Hermes trasposase DNA-binding domain-containing protein</fullName>
    </recommendedName>
</protein>
<dbReference type="Pfam" id="PF10683">
    <property type="entry name" value="DBD_Tnp_Hermes"/>
    <property type="match status" value="1"/>
</dbReference>
<feature type="domain" description="Hermes trasposase DNA-binding" evidence="1">
    <location>
        <begin position="101"/>
        <end position="150"/>
    </location>
</feature>
<name>A0A818G4X2_9BILA</name>
<dbReference type="InterPro" id="IPR018473">
    <property type="entry name" value="Hermes_transposase_DNA-db"/>
</dbReference>
<comment type="caution">
    <text evidence="2">The sequence shown here is derived from an EMBL/GenBank/DDBJ whole genome shotgun (WGS) entry which is preliminary data.</text>
</comment>
<reference evidence="2" key="1">
    <citation type="submission" date="2021-02" db="EMBL/GenBank/DDBJ databases">
        <authorList>
            <person name="Nowell W R."/>
        </authorList>
    </citation>
    <scope>NUCLEOTIDE SEQUENCE</scope>
</reference>
<dbReference type="Proteomes" id="UP000663865">
    <property type="component" value="Unassembled WGS sequence"/>
</dbReference>
<gene>
    <name evidence="2" type="ORF">KIK155_LOCUS14858</name>
</gene>
<dbReference type="Gene3D" id="1.10.10.1070">
    <property type="entry name" value="Zinc finger, BED domain-containing"/>
    <property type="match status" value="1"/>
</dbReference>
<evidence type="ECO:0000313" key="3">
    <source>
        <dbReference type="Proteomes" id="UP000663865"/>
    </source>
</evidence>
<accession>A0A818G4X2</accession>
<proteinExistence type="predicted"/>
<dbReference type="AlphaFoldDB" id="A0A818G4X2"/>
<evidence type="ECO:0000259" key="1">
    <source>
        <dbReference type="Pfam" id="PF10683"/>
    </source>
</evidence>
<sequence>MDDTGNSSPICIADSPPQSQVKQTFTAASIELMLKRKDDKNEFTVMVNNLKKSSTAWSNFGFPARLDAGVQTSEGPLEKLFKLKKKAVVMLNSTDSTTMKDELTKWVCRSVRPFNIVSDAGLKDVLQTVLDLGKKYQDLNSTDLLVTPTTIGENVHQLAERYRSLLQPLLTEQAENNCLCLCPDLWNDEYRKVNYLGLTAVFTNKNYELISIDLCCCEYQEIDKSGDSVLRAIRRQLDLYGLTPFMDKKKSYLLLIVVLIFSRP</sequence>
<organism evidence="2 3">
    <name type="scientific">Rotaria socialis</name>
    <dbReference type="NCBI Taxonomy" id="392032"/>
    <lineage>
        <taxon>Eukaryota</taxon>
        <taxon>Metazoa</taxon>
        <taxon>Spiralia</taxon>
        <taxon>Gnathifera</taxon>
        <taxon>Rotifera</taxon>
        <taxon>Eurotatoria</taxon>
        <taxon>Bdelloidea</taxon>
        <taxon>Philodinida</taxon>
        <taxon>Philodinidae</taxon>
        <taxon>Rotaria</taxon>
    </lineage>
</organism>
<dbReference type="SUPFAM" id="SSF140996">
    <property type="entry name" value="Hermes dimerisation domain"/>
    <property type="match status" value="1"/>
</dbReference>